<comment type="caution">
    <text evidence="1">The sequence shown here is derived from an EMBL/GenBank/DDBJ whole genome shotgun (WGS) entry which is preliminary data.</text>
</comment>
<dbReference type="RefSeq" id="WP_123861983.1">
    <property type="nucleotide sequence ID" value="NZ_CP013992.1"/>
</dbReference>
<reference evidence="1 2" key="1">
    <citation type="submission" date="2024-02" db="EMBL/GenBank/DDBJ databases">
        <title>Comparative Genomic Analysis of Flavobacterium Species Causing Columnaris Disease of Freshwater Fish in Thailand: Insights into Virulence and Resistance Mechanisms.</title>
        <authorList>
            <person name="Nguyen D."/>
            <person name="Chokmangmeepisarn P."/>
            <person name="Khianchaikhan K."/>
            <person name="Morishita M."/>
            <person name="Bunnoy A."/>
            <person name="Rodkhum C."/>
        </authorList>
    </citation>
    <scope>NUCLEOTIDE SEQUENCE [LARGE SCALE GENOMIC DNA]</scope>
    <source>
        <strain evidence="1 2">PCBSB2203</strain>
    </source>
</reference>
<gene>
    <name evidence="1" type="ORF">V3467_11900</name>
</gene>
<protein>
    <recommendedName>
        <fullName evidence="3">Lipoprotein</fullName>
    </recommendedName>
</protein>
<dbReference type="PROSITE" id="PS51257">
    <property type="entry name" value="PROKAR_LIPOPROTEIN"/>
    <property type="match status" value="1"/>
</dbReference>
<organism evidence="1 2">
    <name type="scientific">Flavobacterium covae</name>
    <dbReference type="NCBI Taxonomy" id="2906076"/>
    <lineage>
        <taxon>Bacteria</taxon>
        <taxon>Pseudomonadati</taxon>
        <taxon>Bacteroidota</taxon>
        <taxon>Flavobacteriia</taxon>
        <taxon>Flavobacteriales</taxon>
        <taxon>Flavobacteriaceae</taxon>
        <taxon>Flavobacterium</taxon>
    </lineage>
</organism>
<evidence type="ECO:0000313" key="2">
    <source>
        <dbReference type="Proteomes" id="UP001621713"/>
    </source>
</evidence>
<sequence>MKLYRFLFIGISLFSCQSKEHIKVITKEVIVKEKYNPIEQDSPNPLFDCYEGSQLDVNICSSKELA</sequence>
<evidence type="ECO:0008006" key="3">
    <source>
        <dbReference type="Google" id="ProtNLM"/>
    </source>
</evidence>
<dbReference type="GeneID" id="56897004"/>
<keyword evidence="2" id="KW-1185">Reference proteome</keyword>
<name>A0ABW8PJS5_9FLAO</name>
<evidence type="ECO:0000313" key="1">
    <source>
        <dbReference type="EMBL" id="MFK7004548.1"/>
    </source>
</evidence>
<proteinExistence type="predicted"/>
<accession>A0ABW8PJS5</accession>
<dbReference type="Proteomes" id="UP001621713">
    <property type="component" value="Unassembled WGS sequence"/>
</dbReference>
<dbReference type="EMBL" id="JAZHOJ010000029">
    <property type="protein sequence ID" value="MFK7004548.1"/>
    <property type="molecule type" value="Genomic_DNA"/>
</dbReference>